<sequence length="77" mass="8455">MASQMDFDQAAARLLGSEKYTNLRDSGFSRPDFCREISQDAFIGELMSYPGRPVDLALIQAVATRLWKGDGVTGLTP</sequence>
<evidence type="ECO:0000313" key="2">
    <source>
        <dbReference type="Proteomes" id="UP000442695"/>
    </source>
</evidence>
<proteinExistence type="predicted"/>
<gene>
    <name evidence="1" type="ORF">GN299_06200</name>
</gene>
<dbReference type="AlphaFoldDB" id="A0A7V8J5G5"/>
<accession>A0A7V8J5G5</accession>
<dbReference type="RefSeq" id="WP_156858572.1">
    <property type="nucleotide sequence ID" value="NZ_WOWR01000005.1"/>
</dbReference>
<reference evidence="1 2" key="1">
    <citation type="submission" date="2019-12" db="EMBL/GenBank/DDBJ databases">
        <authorList>
            <person name="Woiski C."/>
        </authorList>
    </citation>
    <scope>NUCLEOTIDE SEQUENCE [LARGE SCALE GENOMIC DNA]</scope>
    <source>
        <strain evidence="1 2">BOE100</strain>
    </source>
</reference>
<evidence type="ECO:0000313" key="1">
    <source>
        <dbReference type="EMBL" id="KAF0255679.1"/>
    </source>
</evidence>
<protein>
    <submittedName>
        <fullName evidence="1">Uncharacterized protein</fullName>
    </submittedName>
</protein>
<dbReference type="EMBL" id="WOWR01000005">
    <property type="protein sequence ID" value="KAF0255679.1"/>
    <property type="molecule type" value="Genomic_DNA"/>
</dbReference>
<name>A0A7V8J5G5_PSEPU</name>
<comment type="caution">
    <text evidence="1">The sequence shown here is derived from an EMBL/GenBank/DDBJ whole genome shotgun (WGS) entry which is preliminary data.</text>
</comment>
<dbReference type="Proteomes" id="UP000442695">
    <property type="component" value="Unassembled WGS sequence"/>
</dbReference>
<organism evidence="1 2">
    <name type="scientific">Pseudomonas putida</name>
    <name type="common">Arthrobacter siderocapsulatus</name>
    <dbReference type="NCBI Taxonomy" id="303"/>
    <lineage>
        <taxon>Bacteria</taxon>
        <taxon>Pseudomonadati</taxon>
        <taxon>Pseudomonadota</taxon>
        <taxon>Gammaproteobacteria</taxon>
        <taxon>Pseudomonadales</taxon>
        <taxon>Pseudomonadaceae</taxon>
        <taxon>Pseudomonas</taxon>
    </lineage>
</organism>